<feature type="non-terminal residue" evidence="11">
    <location>
        <position position="496"/>
    </location>
</feature>
<dbReference type="GO" id="GO:0006270">
    <property type="term" value="P:DNA replication initiation"/>
    <property type="evidence" value="ECO:0007669"/>
    <property type="project" value="TreeGrafter"/>
</dbReference>
<proteinExistence type="inferred from homology"/>
<dbReference type="OrthoDB" id="421393at2759"/>
<evidence type="ECO:0000256" key="4">
    <source>
        <dbReference type="ARBA" id="ARBA00022515"/>
    </source>
</evidence>
<evidence type="ECO:0000259" key="10">
    <source>
        <dbReference type="Pfam" id="PF04104"/>
    </source>
</evidence>
<evidence type="ECO:0000256" key="8">
    <source>
        <dbReference type="ARBA" id="ARBA00023014"/>
    </source>
</evidence>
<evidence type="ECO:0000256" key="7">
    <source>
        <dbReference type="ARBA" id="ARBA00023004"/>
    </source>
</evidence>
<dbReference type="PANTHER" id="PTHR10537">
    <property type="entry name" value="DNA PRIMASE LARGE SUBUNIT"/>
    <property type="match status" value="1"/>
</dbReference>
<dbReference type="CDD" id="cd07322">
    <property type="entry name" value="PriL_PriS_Eukaryotic"/>
    <property type="match status" value="1"/>
</dbReference>
<evidence type="ECO:0000313" key="11">
    <source>
        <dbReference type="EMBL" id="POM67802.1"/>
    </source>
</evidence>
<sequence>MSSSLSFYRTAPQQRVSLDDFTRLGHKRVKLLCQVGARRSSLSRFQPPQHLANEIAEFQELATNTNADLLSHYALRLAFCRVSSGWDWLVTAETKLFSVRLGRLPPYYAVTLLASEGIKYELLNADNPELDVTQQGIYRVPFNEALHLVRFREVVIHDGFCLVPLRKMRVVAVHHFRRCLEEQMQDLRCAVPAQGPELERLTPILDGFVVEARALAGSANSMAKTPGRPKLEIEKIDRVAEKHYPLCMKQLHRKLRENHHLKYDGRVQYRMFLKGAGFSVHECIQFFRSEFIKTIPAAKFDKEYTYHIRHSYGLEGSRKDYTPLDCEQIISGGAPNHGQYHGCPFKHWGRPALQDELRRHGLSLQAAMEITQQASTGNCQGACRAFFDATHLSAASSTQFTLNAMTETESSSLVAPTTTPSPPRDLDTLTISNATAEQLLAILHELRNSVGPSTSCKTIDSRIHPQLICLLLLEVVNNAIAKVMRVPVDKLGQIAP</sequence>
<keyword evidence="7" id="KW-0408">Iron</keyword>
<evidence type="ECO:0000256" key="2">
    <source>
        <dbReference type="ARBA" id="ARBA00010564"/>
    </source>
</evidence>
<keyword evidence="4" id="KW-0639">Primosome</keyword>
<evidence type="ECO:0000256" key="1">
    <source>
        <dbReference type="ARBA" id="ARBA00001966"/>
    </source>
</evidence>
<dbReference type="GO" id="GO:0046872">
    <property type="term" value="F:metal ion binding"/>
    <property type="evidence" value="ECO:0007669"/>
    <property type="project" value="UniProtKB-KW"/>
</dbReference>
<accession>A0A2P4XQI1</accession>
<organism evidence="11 12">
    <name type="scientific">Phytophthora palmivora</name>
    <dbReference type="NCBI Taxonomy" id="4796"/>
    <lineage>
        <taxon>Eukaryota</taxon>
        <taxon>Sar</taxon>
        <taxon>Stramenopiles</taxon>
        <taxon>Oomycota</taxon>
        <taxon>Peronosporomycetes</taxon>
        <taxon>Peronosporales</taxon>
        <taxon>Peronosporaceae</taxon>
        <taxon>Phytophthora</taxon>
    </lineage>
</organism>
<comment type="cofactor">
    <cofactor evidence="1">
        <name>[4Fe-4S] cluster</name>
        <dbReference type="ChEBI" id="CHEBI:49883"/>
    </cofactor>
</comment>
<dbReference type="Gene3D" id="1.20.930.80">
    <property type="match status" value="1"/>
</dbReference>
<name>A0A2P4XQI1_9STRA</name>
<dbReference type="Pfam" id="PF26466">
    <property type="entry name" value="DNA_primase_lrg_N"/>
    <property type="match status" value="1"/>
</dbReference>
<keyword evidence="12" id="KW-1185">Reference proteome</keyword>
<evidence type="ECO:0000313" key="12">
    <source>
        <dbReference type="Proteomes" id="UP000237271"/>
    </source>
</evidence>
<evidence type="ECO:0000256" key="9">
    <source>
        <dbReference type="ARBA" id="ARBA00023125"/>
    </source>
</evidence>
<evidence type="ECO:0000256" key="6">
    <source>
        <dbReference type="ARBA" id="ARBA00022723"/>
    </source>
</evidence>
<dbReference type="Proteomes" id="UP000237271">
    <property type="component" value="Unassembled WGS sequence"/>
</dbReference>
<dbReference type="AlphaFoldDB" id="A0A2P4XQI1"/>
<dbReference type="InterPro" id="IPR007238">
    <property type="entry name" value="DNA_primase_lsu_euk/arc"/>
</dbReference>
<keyword evidence="5" id="KW-0235">DNA replication</keyword>
<dbReference type="PANTHER" id="PTHR10537:SF3">
    <property type="entry name" value="DNA PRIMASE LARGE SUBUNIT"/>
    <property type="match status" value="1"/>
</dbReference>
<dbReference type="InterPro" id="IPR058560">
    <property type="entry name" value="DNA_primase_C"/>
</dbReference>
<keyword evidence="6" id="KW-0479">Metal-binding</keyword>
<dbReference type="InterPro" id="IPR016558">
    <property type="entry name" value="DNA_primase_lsu_euk"/>
</dbReference>
<dbReference type="EMBL" id="NCKW01008651">
    <property type="protein sequence ID" value="POM67802.1"/>
    <property type="molecule type" value="Genomic_DNA"/>
</dbReference>
<dbReference type="Pfam" id="PF04104">
    <property type="entry name" value="DNA_primase_lrg"/>
    <property type="match status" value="1"/>
</dbReference>
<comment type="similarity">
    <text evidence="2">Belongs to the eukaryotic-type primase large subunit family.</text>
</comment>
<dbReference type="GO" id="GO:0005658">
    <property type="term" value="C:alpha DNA polymerase:primase complex"/>
    <property type="evidence" value="ECO:0007669"/>
    <property type="project" value="UniProtKB-ARBA"/>
</dbReference>
<comment type="caution">
    <text evidence="11">The sequence shown here is derived from an EMBL/GenBank/DDBJ whole genome shotgun (WGS) entry which is preliminary data.</text>
</comment>
<evidence type="ECO:0000256" key="5">
    <source>
        <dbReference type="ARBA" id="ARBA00022705"/>
    </source>
</evidence>
<evidence type="ECO:0000256" key="3">
    <source>
        <dbReference type="ARBA" id="ARBA00022485"/>
    </source>
</evidence>
<dbReference type="GO" id="GO:0003677">
    <property type="term" value="F:DNA binding"/>
    <property type="evidence" value="ECO:0007669"/>
    <property type="project" value="UniProtKB-KW"/>
</dbReference>
<protein>
    <submittedName>
        <fullName evidence="11">DNA primase</fullName>
    </submittedName>
</protein>
<dbReference type="GO" id="GO:0006269">
    <property type="term" value="P:DNA replication, synthesis of primer"/>
    <property type="evidence" value="ECO:0007669"/>
    <property type="project" value="UniProtKB-KW"/>
</dbReference>
<gene>
    <name evidence="11" type="ORF">PHPALM_16127</name>
</gene>
<reference evidence="11 12" key="1">
    <citation type="journal article" date="2017" name="Genome Biol. Evol.">
        <title>Phytophthora megakarya and P. palmivora, closely related causal agents of cacao black pod rot, underwent increases in genome sizes and gene numbers by different mechanisms.</title>
        <authorList>
            <person name="Ali S.S."/>
            <person name="Shao J."/>
            <person name="Lary D.J."/>
            <person name="Kronmiller B."/>
            <person name="Shen D."/>
            <person name="Strem M.D."/>
            <person name="Amoako-Attah I."/>
            <person name="Akrofi A.Y."/>
            <person name="Begoude B.A."/>
            <person name="Ten Hoopen G.M."/>
            <person name="Coulibaly K."/>
            <person name="Kebe B.I."/>
            <person name="Melnick R.L."/>
            <person name="Guiltinan M.J."/>
            <person name="Tyler B.M."/>
            <person name="Meinhardt L.W."/>
            <person name="Bailey B.A."/>
        </authorList>
    </citation>
    <scope>NUCLEOTIDE SEQUENCE [LARGE SCALE GENOMIC DNA]</scope>
    <source>
        <strain evidence="12">sbr112.9</strain>
    </source>
</reference>
<keyword evidence="3" id="KW-0004">4Fe-4S</keyword>
<dbReference type="GO" id="GO:0051539">
    <property type="term" value="F:4 iron, 4 sulfur cluster binding"/>
    <property type="evidence" value="ECO:0007669"/>
    <property type="project" value="UniProtKB-KW"/>
</dbReference>
<feature type="domain" description="DNA primase large subunit C-terminal" evidence="10">
    <location>
        <begin position="238"/>
        <end position="395"/>
    </location>
</feature>
<keyword evidence="9" id="KW-0238">DNA-binding</keyword>
<keyword evidence="8" id="KW-0411">Iron-sulfur</keyword>